<dbReference type="SUPFAM" id="SSF52058">
    <property type="entry name" value="L domain-like"/>
    <property type="match status" value="1"/>
</dbReference>
<dbReference type="OrthoDB" id="676979at2759"/>
<evidence type="ECO:0000256" key="9">
    <source>
        <dbReference type="ARBA" id="ARBA00023180"/>
    </source>
</evidence>
<feature type="domain" description="Leucine-rich repeat-containing N-terminal plant-type" evidence="13">
    <location>
        <begin position="52"/>
        <end position="84"/>
    </location>
</feature>
<evidence type="ECO:0000256" key="8">
    <source>
        <dbReference type="ARBA" id="ARBA00023136"/>
    </source>
</evidence>
<dbReference type="Pfam" id="PF00560">
    <property type="entry name" value="LRR_1"/>
    <property type="match status" value="1"/>
</dbReference>
<dbReference type="Gene3D" id="3.80.10.10">
    <property type="entry name" value="Ribonuclease Inhibitor"/>
    <property type="match status" value="2"/>
</dbReference>
<evidence type="ECO:0000256" key="1">
    <source>
        <dbReference type="ARBA" id="ARBA00004191"/>
    </source>
</evidence>
<dbReference type="Proteomes" id="UP000245207">
    <property type="component" value="Unassembled WGS sequence"/>
</dbReference>
<dbReference type="InterPro" id="IPR051582">
    <property type="entry name" value="LRR_extensin-like_regulator"/>
</dbReference>
<dbReference type="Pfam" id="PF08263">
    <property type="entry name" value="LRRNT_2"/>
    <property type="match status" value="1"/>
</dbReference>
<evidence type="ECO:0000313" key="15">
    <source>
        <dbReference type="Proteomes" id="UP000245207"/>
    </source>
</evidence>
<evidence type="ECO:0000256" key="11">
    <source>
        <dbReference type="ARBA" id="ARBA00023316"/>
    </source>
</evidence>
<keyword evidence="4" id="KW-0964">Secreted</keyword>
<dbReference type="PANTHER" id="PTHR32093:SF120">
    <property type="entry name" value="LEUCINE-RICH REPEAT EXTENSIN-LIKE PROTEIN 3-RELATED"/>
    <property type="match status" value="1"/>
</dbReference>
<dbReference type="InterPro" id="IPR032675">
    <property type="entry name" value="LRR_dom_sf"/>
</dbReference>
<keyword evidence="10" id="KW-0379">Hydroxylation</keyword>
<dbReference type="PRINTS" id="PR00019">
    <property type="entry name" value="LEURICHRPT"/>
</dbReference>
<dbReference type="GO" id="GO:0071555">
    <property type="term" value="P:cell wall organization"/>
    <property type="evidence" value="ECO:0007669"/>
    <property type="project" value="UniProtKB-KW"/>
</dbReference>
<keyword evidence="9" id="KW-0325">Glycoprotein</keyword>
<dbReference type="AlphaFoldDB" id="A0A2U1QEP1"/>
<dbReference type="STRING" id="35608.A0A2U1QEP1"/>
<evidence type="ECO:0000256" key="3">
    <source>
        <dbReference type="ARBA" id="ARBA00022512"/>
    </source>
</evidence>
<organism evidence="14 15">
    <name type="scientific">Artemisia annua</name>
    <name type="common">Sweet wormwood</name>
    <dbReference type="NCBI Taxonomy" id="35608"/>
    <lineage>
        <taxon>Eukaryota</taxon>
        <taxon>Viridiplantae</taxon>
        <taxon>Streptophyta</taxon>
        <taxon>Embryophyta</taxon>
        <taxon>Tracheophyta</taxon>
        <taxon>Spermatophyta</taxon>
        <taxon>Magnoliopsida</taxon>
        <taxon>eudicotyledons</taxon>
        <taxon>Gunneridae</taxon>
        <taxon>Pentapetalae</taxon>
        <taxon>asterids</taxon>
        <taxon>campanulids</taxon>
        <taxon>Asterales</taxon>
        <taxon>Asteraceae</taxon>
        <taxon>Asteroideae</taxon>
        <taxon>Anthemideae</taxon>
        <taxon>Artemisiinae</taxon>
        <taxon>Artemisia</taxon>
    </lineage>
</organism>
<dbReference type="EMBL" id="PKPP01000174">
    <property type="protein sequence ID" value="PWA96489.1"/>
    <property type="molecule type" value="Genomic_DNA"/>
</dbReference>
<keyword evidence="8" id="KW-0472">Membrane</keyword>
<dbReference type="InterPro" id="IPR001611">
    <property type="entry name" value="Leu-rich_rpt"/>
</dbReference>
<protein>
    <recommendedName>
        <fullName evidence="12">Cell wall hydroxyproline-rich glycoprotein</fullName>
    </recommendedName>
</protein>
<evidence type="ECO:0000256" key="2">
    <source>
        <dbReference type="ARBA" id="ARBA00004370"/>
    </source>
</evidence>
<dbReference type="InterPro" id="IPR013210">
    <property type="entry name" value="LRR_N_plant-typ"/>
</dbReference>
<keyword evidence="3" id="KW-0134">Cell wall</keyword>
<comment type="subcellular location">
    <subcellularLocation>
        <location evidence="2">Membrane</location>
    </subcellularLocation>
    <subcellularLocation>
        <location evidence="1">Secreted</location>
        <location evidence="1">Cell wall</location>
    </subcellularLocation>
</comment>
<sequence length="406" mass="45539">MERHDVVHTIFLIVICYVGVTHQMPVQDGDASFVCDPSLDFENVRIKNAYIALQAWKGAILSDPHGVINNWVGSNVCNYTGVFCYESLDNPKERTVAGIDLNHQDLAGKLPEHLGLLYDLGIFHINSNRFCGTLPLSFLNFKILFELDLSNNRFAGNFPHFVLELPELKYLDIRFNEFEGELPQQLFNKNLDAILVNNNRFSSSLPENVGNSRASVIVLSNNKFSGCVPSSITKMTETLDELVLINNGFNSCLPETIGLLKNLSVLDLSYNRIKGELPSSIGEMTGLEVLNVAHNMLSGKIPESLCLLPNLDSFSYEFNFLVNQTNSCLKLAGFDDRRNCFKDRPEQRTRTQCGKYLSKPFNCSDFMCGQPLHESMDQDVIVKNAKKVSDIIVKTLAIDQEARIAI</sequence>
<evidence type="ECO:0000259" key="13">
    <source>
        <dbReference type="Pfam" id="PF08263"/>
    </source>
</evidence>
<keyword evidence="15" id="KW-1185">Reference proteome</keyword>
<evidence type="ECO:0000256" key="5">
    <source>
        <dbReference type="ARBA" id="ARBA00022614"/>
    </source>
</evidence>
<evidence type="ECO:0000256" key="4">
    <source>
        <dbReference type="ARBA" id="ARBA00022525"/>
    </source>
</evidence>
<keyword evidence="7" id="KW-0677">Repeat</keyword>
<keyword evidence="5" id="KW-0433">Leucine-rich repeat</keyword>
<evidence type="ECO:0000313" key="14">
    <source>
        <dbReference type="EMBL" id="PWA96489.1"/>
    </source>
</evidence>
<dbReference type="GO" id="GO:0016020">
    <property type="term" value="C:membrane"/>
    <property type="evidence" value="ECO:0007669"/>
    <property type="project" value="UniProtKB-SubCell"/>
</dbReference>
<evidence type="ECO:0000256" key="10">
    <source>
        <dbReference type="ARBA" id="ARBA00023278"/>
    </source>
</evidence>
<reference evidence="14 15" key="1">
    <citation type="journal article" date="2018" name="Mol. Plant">
        <title>The genome of Artemisia annua provides insight into the evolution of Asteraceae family and artemisinin biosynthesis.</title>
        <authorList>
            <person name="Shen Q."/>
            <person name="Zhang L."/>
            <person name="Liao Z."/>
            <person name="Wang S."/>
            <person name="Yan T."/>
            <person name="Shi P."/>
            <person name="Liu M."/>
            <person name="Fu X."/>
            <person name="Pan Q."/>
            <person name="Wang Y."/>
            <person name="Lv Z."/>
            <person name="Lu X."/>
            <person name="Zhang F."/>
            <person name="Jiang W."/>
            <person name="Ma Y."/>
            <person name="Chen M."/>
            <person name="Hao X."/>
            <person name="Li L."/>
            <person name="Tang Y."/>
            <person name="Lv G."/>
            <person name="Zhou Y."/>
            <person name="Sun X."/>
            <person name="Brodelius P.E."/>
            <person name="Rose J.K.C."/>
            <person name="Tang K."/>
        </authorList>
    </citation>
    <scope>NUCLEOTIDE SEQUENCE [LARGE SCALE GENOMIC DNA]</scope>
    <source>
        <strain evidence="15">cv. Huhao1</strain>
        <tissue evidence="14">Leaf</tissue>
    </source>
</reference>
<keyword evidence="6" id="KW-0732">Signal</keyword>
<dbReference type="FunFam" id="3.80.10.10:FF:000041">
    <property type="entry name" value="LRR receptor-like serine/threonine-protein kinase ERECTA"/>
    <property type="match status" value="1"/>
</dbReference>
<name>A0A2U1QEP1_ARTAN</name>
<dbReference type="PANTHER" id="PTHR32093">
    <property type="entry name" value="LEUCINE-RICH REPEAT EXTENSIN-LIKE PROTEIN 3-RELATED"/>
    <property type="match status" value="1"/>
</dbReference>
<dbReference type="FunFam" id="3.80.10.10:FF:000224">
    <property type="entry name" value="Leucine-rich repeat extensin-like protein 1"/>
    <property type="match status" value="1"/>
</dbReference>
<dbReference type="PROSITE" id="PS51450">
    <property type="entry name" value="LRR"/>
    <property type="match status" value="1"/>
</dbReference>
<evidence type="ECO:0000256" key="7">
    <source>
        <dbReference type="ARBA" id="ARBA00022737"/>
    </source>
</evidence>
<evidence type="ECO:0000256" key="12">
    <source>
        <dbReference type="ARBA" id="ARBA00041871"/>
    </source>
</evidence>
<proteinExistence type="predicted"/>
<evidence type="ECO:0000256" key="6">
    <source>
        <dbReference type="ARBA" id="ARBA00022729"/>
    </source>
</evidence>
<dbReference type="Pfam" id="PF13855">
    <property type="entry name" value="LRR_8"/>
    <property type="match status" value="1"/>
</dbReference>
<accession>A0A2U1QEP1</accession>
<gene>
    <name evidence="14" type="ORF">CTI12_AA037760</name>
</gene>
<comment type="caution">
    <text evidence="14">The sequence shown here is derived from an EMBL/GenBank/DDBJ whole genome shotgun (WGS) entry which is preliminary data.</text>
</comment>
<keyword evidence="11" id="KW-0961">Cell wall biogenesis/degradation</keyword>